<evidence type="ECO:0000313" key="2">
    <source>
        <dbReference type="Proteomes" id="UP000050901"/>
    </source>
</evidence>
<accession>A0A0R1P7Q3</accession>
<dbReference type="AlphaFoldDB" id="A0A0R1P7Q3"/>
<sequence length="54" mass="6397">MIEISEIFKQHYGQFFRFGIPLLIWFAQGGSSNLNLRFQQLLLVNCYHLSYLSD</sequence>
<proteinExistence type="predicted"/>
<evidence type="ECO:0000313" key="1">
    <source>
        <dbReference type="EMBL" id="KRL26612.1"/>
    </source>
</evidence>
<organism evidence="1 2">
    <name type="scientific">Limosilactobacillus mucosae DSM 13345</name>
    <dbReference type="NCBI Taxonomy" id="1423771"/>
    <lineage>
        <taxon>Bacteria</taxon>
        <taxon>Bacillati</taxon>
        <taxon>Bacillota</taxon>
        <taxon>Bacilli</taxon>
        <taxon>Lactobacillales</taxon>
        <taxon>Lactobacillaceae</taxon>
        <taxon>Limosilactobacillus</taxon>
    </lineage>
</organism>
<comment type="caution">
    <text evidence="1">The sequence shown here is derived from an EMBL/GenBank/DDBJ whole genome shotgun (WGS) entry which is preliminary data.</text>
</comment>
<dbReference type="PATRIC" id="fig|1423771.3.peg.1287"/>
<protein>
    <submittedName>
        <fullName evidence="1">Uncharacterized protein</fullName>
    </submittedName>
</protein>
<gene>
    <name evidence="1" type="ORF">FC47_GL001275</name>
</gene>
<reference evidence="1 2" key="1">
    <citation type="journal article" date="2015" name="Genome Announc.">
        <title>Expanding the biotechnology potential of lactobacilli through comparative genomics of 213 strains and associated genera.</title>
        <authorList>
            <person name="Sun Z."/>
            <person name="Harris H.M."/>
            <person name="McCann A."/>
            <person name="Guo C."/>
            <person name="Argimon S."/>
            <person name="Zhang W."/>
            <person name="Yang X."/>
            <person name="Jeffery I.B."/>
            <person name="Cooney J.C."/>
            <person name="Kagawa T.F."/>
            <person name="Liu W."/>
            <person name="Song Y."/>
            <person name="Salvetti E."/>
            <person name="Wrobel A."/>
            <person name="Rasinkangas P."/>
            <person name="Parkhill J."/>
            <person name="Rea M.C."/>
            <person name="O'Sullivan O."/>
            <person name="Ritari J."/>
            <person name="Douillard F.P."/>
            <person name="Paul Ross R."/>
            <person name="Yang R."/>
            <person name="Briner A.E."/>
            <person name="Felis G.E."/>
            <person name="de Vos W.M."/>
            <person name="Barrangou R."/>
            <person name="Klaenhammer T.R."/>
            <person name="Caufield P.W."/>
            <person name="Cui Y."/>
            <person name="Zhang H."/>
            <person name="O'Toole P.W."/>
        </authorList>
    </citation>
    <scope>NUCLEOTIDE SEQUENCE [LARGE SCALE GENOMIC DNA]</scope>
    <source>
        <strain evidence="1 2">DSM 13345</strain>
    </source>
</reference>
<dbReference type="EMBL" id="AZEQ01000003">
    <property type="protein sequence ID" value="KRL26612.1"/>
    <property type="molecule type" value="Genomic_DNA"/>
</dbReference>
<name>A0A0R1P7Q3_LIMMU</name>
<dbReference type="Proteomes" id="UP000050901">
    <property type="component" value="Unassembled WGS sequence"/>
</dbReference>